<dbReference type="Gene3D" id="3.40.50.300">
    <property type="entry name" value="P-loop containing nucleotide triphosphate hydrolases"/>
    <property type="match status" value="2"/>
</dbReference>
<dbReference type="InterPro" id="IPR050742">
    <property type="entry name" value="Helicase_Restrict-Modif_Enz"/>
</dbReference>
<organism evidence="3 4">
    <name type="scientific">Mycobacterium marseillense</name>
    <dbReference type="NCBI Taxonomy" id="701042"/>
    <lineage>
        <taxon>Bacteria</taxon>
        <taxon>Bacillati</taxon>
        <taxon>Actinomycetota</taxon>
        <taxon>Actinomycetes</taxon>
        <taxon>Mycobacteriales</taxon>
        <taxon>Mycobacteriaceae</taxon>
        <taxon>Mycobacterium</taxon>
        <taxon>Mycobacterium avium complex (MAC)</taxon>
    </lineage>
</organism>
<dbReference type="Proteomes" id="UP000466831">
    <property type="component" value="Chromosome"/>
</dbReference>
<sequence length="1098" mass="123149">MELQDSEQRHQWRERRCQQSNAHHSCHTLDPKADHRQFCPNLSSLWAWHPAWSPIDKSGKSILIAVQPLARRDRIWPVSHAHTRGGSVTGQIDNPVINAPYDPPARHFVIGPHGPTGEIKDGRRPSESFIPIAKAKKGGKPAQQEIDFDLTGERRQRNSLINDLRRDVDLWRQRGYERVTPISRKLLQHWADADRENRVLFCQREAAETVIFLAEVAGRYGYRDWRVTLDDANAEHNSGLPRVALKMATGAGKTVVMAMVIAWHTINKVYNPRDARFAKRFLVVTPGITIRDRLRVLDPGHAQNYYKLRGLIPPELESALHQAQIVITNYHAFLQRDAKEIRGVSATTRKILLNGKEDPFRETPEAMVARVLRDFGTATGKQEIVVLNDEAHHCYQSKPATTTRDQDDANEEAGVWFRGIQAIARRVGLKQVYDLSATPFYLSGSGYNEGYIFPWTVSDFSLMDAIESGIVKVPRTPVDDDAAGDLVVYLRLWESVGDKLPKRKAPDAVGSDGWVIPEVLEGALNSLYRSYQRSFHHWQRQLEPHGETPPVYIVVCPNTLVSKLVYEWIAGTDVPAGEQTKLRPGKLDLFSNVVDGRQLDRPRTILVDSAQLESGDALKGDFKTAAAAEIEAFKSQYRLVNPSADTGKLTDEELLREVLNTVGKPGMLGAGVRCVVSVAMLSEGWDANTVTHILGIRAFSSQLLCEQVVGRGLRRRNYLVGPDGHFEPEYANIYGIPFAFIPSDKPMKDIKPLSPAVEVRSVKGREHLRIVFPKLDGYRIEIPDAAIPFDTTGAPDFVIAKGTVPTWSESAGIVGMPELVEARDPRTYRTREVAFVLARKLLQERFEVSGENRRPWLFPQLVRIAAQWIDECVKVSDGLTIGYLLTSAEKLAEASEHINDAIAEQHANRRSRLRPMLRHFDPVGSTADVSFLTRKAVVSTTKSEISHVTLDGQRGNTWEQILAGECELHPKIAAFAKNDHLGFSIPYVHKGRSHSYVPDFLVRLVRAPGEDFDRTLIVEVSGSRKSPGPTKQKARTARQSWCPAVNNHRGFGRWGYIEITDPVTTKHVLAEAIQYLYDDTAIIGDPELMDFNEVQHGA</sequence>
<dbReference type="SUPFAM" id="SSF52540">
    <property type="entry name" value="P-loop containing nucleoside triphosphate hydrolases"/>
    <property type="match status" value="2"/>
</dbReference>
<dbReference type="NCBIfam" id="NF046055">
    <property type="entry name" value="restr_BPTD_3080"/>
    <property type="match status" value="1"/>
</dbReference>
<dbReference type="GO" id="GO:0004519">
    <property type="term" value="F:endonuclease activity"/>
    <property type="evidence" value="ECO:0007669"/>
    <property type="project" value="UniProtKB-KW"/>
</dbReference>
<dbReference type="Pfam" id="PF04851">
    <property type="entry name" value="ResIII"/>
    <property type="match status" value="1"/>
</dbReference>
<reference evidence="3 4" key="1">
    <citation type="journal article" date="2019" name="Emerg. Microbes Infect.">
        <title>Comprehensive subspecies identification of 175 nontuberculous mycobacteria species based on 7547 genomic profiles.</title>
        <authorList>
            <person name="Matsumoto Y."/>
            <person name="Kinjo T."/>
            <person name="Motooka D."/>
            <person name="Nabeya D."/>
            <person name="Jung N."/>
            <person name="Uechi K."/>
            <person name="Horii T."/>
            <person name="Iida T."/>
            <person name="Fujita J."/>
            <person name="Nakamura S."/>
        </authorList>
    </citation>
    <scope>NUCLEOTIDE SEQUENCE [LARGE SCALE GENOMIC DNA]</scope>
    <source>
        <strain evidence="3 4">JCM 17324</strain>
    </source>
</reference>
<protein>
    <submittedName>
        <fullName evidence="3">Restriction endonuclease</fullName>
    </submittedName>
</protein>
<feature type="compositionally biased region" description="Basic and acidic residues" evidence="1">
    <location>
        <begin position="1"/>
        <end position="17"/>
    </location>
</feature>
<dbReference type="InterPro" id="IPR027417">
    <property type="entry name" value="P-loop_NTPase"/>
</dbReference>
<keyword evidence="3" id="KW-0540">Nuclease</keyword>
<feature type="region of interest" description="Disordered" evidence="1">
    <location>
        <begin position="1"/>
        <end position="26"/>
    </location>
</feature>
<keyword evidence="4" id="KW-1185">Reference proteome</keyword>
<dbReference type="EMBL" id="AP022584">
    <property type="protein sequence ID" value="BBY09614.1"/>
    <property type="molecule type" value="Genomic_DNA"/>
</dbReference>
<dbReference type="PANTHER" id="PTHR47396">
    <property type="entry name" value="TYPE I RESTRICTION ENZYME ECOKI R PROTEIN"/>
    <property type="match status" value="1"/>
</dbReference>
<evidence type="ECO:0000259" key="2">
    <source>
        <dbReference type="Pfam" id="PF04851"/>
    </source>
</evidence>
<keyword evidence="3" id="KW-0378">Hydrolase</keyword>
<gene>
    <name evidence="3" type="ORF">MMARJ_03540</name>
</gene>
<dbReference type="InterPro" id="IPR006935">
    <property type="entry name" value="Helicase/UvrB_N"/>
</dbReference>
<feature type="domain" description="Helicase/UvrB N-terminal" evidence="2">
    <location>
        <begin position="230"/>
        <end position="439"/>
    </location>
</feature>
<accession>A0ABN5ZM32</accession>
<keyword evidence="3" id="KW-0255">Endonuclease</keyword>
<dbReference type="PANTHER" id="PTHR47396:SF1">
    <property type="entry name" value="ATP-DEPENDENT HELICASE IRC3-RELATED"/>
    <property type="match status" value="1"/>
</dbReference>
<evidence type="ECO:0000313" key="4">
    <source>
        <dbReference type="Proteomes" id="UP000466831"/>
    </source>
</evidence>
<evidence type="ECO:0000256" key="1">
    <source>
        <dbReference type="SAM" id="MobiDB-lite"/>
    </source>
</evidence>
<evidence type="ECO:0000313" key="3">
    <source>
        <dbReference type="EMBL" id="BBY09614.1"/>
    </source>
</evidence>
<name>A0ABN5ZM32_9MYCO</name>
<proteinExistence type="predicted"/>